<name>K9EB40_9BACE</name>
<feature type="chain" id="PRO_5003926971" description="Flavodoxin-like domain-containing protein" evidence="1">
    <location>
        <begin position="24"/>
        <end position="233"/>
    </location>
</feature>
<proteinExistence type="predicted"/>
<evidence type="ECO:0000313" key="4">
    <source>
        <dbReference type="Proteomes" id="UP000009872"/>
    </source>
</evidence>
<dbReference type="PANTHER" id="PTHR39201">
    <property type="entry name" value="EXPORTED PROTEIN-RELATED"/>
    <property type="match status" value="1"/>
</dbReference>
<feature type="domain" description="Flavodoxin-like" evidence="2">
    <location>
        <begin position="84"/>
        <end position="195"/>
    </location>
</feature>
<dbReference type="NCBIfam" id="NF005389">
    <property type="entry name" value="PRK06934.1"/>
    <property type="match status" value="1"/>
</dbReference>
<feature type="signal peptide" evidence="1">
    <location>
        <begin position="1"/>
        <end position="23"/>
    </location>
</feature>
<dbReference type="InterPro" id="IPR008254">
    <property type="entry name" value="Flavodoxin/NO_synth"/>
</dbReference>
<comment type="caution">
    <text evidence="3">The sequence shown here is derived from an EMBL/GenBank/DDBJ whole genome shotgun (WGS) entry which is preliminary data.</text>
</comment>
<dbReference type="SUPFAM" id="SSF52218">
    <property type="entry name" value="Flavoproteins"/>
    <property type="match status" value="1"/>
</dbReference>
<organism evidence="3 4">
    <name type="scientific">Bacteroides oleiciplenus YIT 12058</name>
    <dbReference type="NCBI Taxonomy" id="742727"/>
    <lineage>
        <taxon>Bacteria</taxon>
        <taxon>Pseudomonadati</taxon>
        <taxon>Bacteroidota</taxon>
        <taxon>Bacteroidia</taxon>
        <taxon>Bacteroidales</taxon>
        <taxon>Bacteroidaceae</taxon>
        <taxon>Bacteroides</taxon>
    </lineage>
</organism>
<evidence type="ECO:0000259" key="2">
    <source>
        <dbReference type="Pfam" id="PF12682"/>
    </source>
</evidence>
<protein>
    <recommendedName>
        <fullName evidence="2">Flavodoxin-like domain-containing protein</fullName>
    </recommendedName>
</protein>
<keyword evidence="4" id="KW-1185">Reference proteome</keyword>
<sequence length="233" mass="25378">MMKKYYLSLGVLAALICCSLAFANSVSVKCTDSATEIVETAEIAESIPRSNGKILVTYFTSPETDGVDAVAGASRVIVNGDLYGNTEYIAKIISEATGGDMFAIKTVHVYPGTHKELIDAAKKEVESAARPQLATHITNLKDYDVIFVGFPNWWYDMPMPLYSFFEEYDFSGKTIVPFCTHGGSGFSQALKTIVGLEKDAKVVKGLPVSRNGVEDAKPRVLKWLQELGFVAAK</sequence>
<dbReference type="GO" id="GO:0010181">
    <property type="term" value="F:FMN binding"/>
    <property type="evidence" value="ECO:0007669"/>
    <property type="project" value="InterPro"/>
</dbReference>
<dbReference type="eggNOG" id="COG0716">
    <property type="taxonomic scope" value="Bacteria"/>
</dbReference>
<dbReference type="AlphaFoldDB" id="K9EB40"/>
<reference evidence="3 4" key="1">
    <citation type="submission" date="2012-09" db="EMBL/GenBank/DDBJ databases">
        <title>The Genome Sequence of Bacteroides oleiciplenus YIT 12058.</title>
        <authorList>
            <consortium name="The Broad Institute Genome Sequencing Platform"/>
            <person name="Earl A."/>
            <person name="Ward D."/>
            <person name="Feldgarden M."/>
            <person name="Gevers D."/>
            <person name="Morotomi M."/>
            <person name="Walker B."/>
            <person name="Young S.K."/>
            <person name="Zeng Q."/>
            <person name="Gargeya S."/>
            <person name="Fitzgerald M."/>
            <person name="Haas B."/>
            <person name="Abouelleil A."/>
            <person name="Alvarado L."/>
            <person name="Arachchi H.M."/>
            <person name="Berlin A.M."/>
            <person name="Chapman S.B."/>
            <person name="Goldberg J."/>
            <person name="Griggs A."/>
            <person name="Gujja S."/>
            <person name="Hansen M."/>
            <person name="Howarth C."/>
            <person name="Imamovic A."/>
            <person name="Larimer J."/>
            <person name="McCowen C."/>
            <person name="Montmayeur A."/>
            <person name="Murphy C."/>
            <person name="Neiman D."/>
            <person name="Pearson M."/>
            <person name="Priest M."/>
            <person name="Roberts A."/>
            <person name="Saif S."/>
            <person name="Shea T."/>
            <person name="Sisk P."/>
            <person name="Sykes S."/>
            <person name="Wortman J."/>
            <person name="Nusbaum C."/>
            <person name="Birren B."/>
        </authorList>
    </citation>
    <scope>NUCLEOTIDE SEQUENCE [LARGE SCALE GENOMIC DNA]</scope>
    <source>
        <strain evidence="3 4">YIT 12058</strain>
    </source>
</reference>
<dbReference type="InterPro" id="IPR029039">
    <property type="entry name" value="Flavoprotein-like_sf"/>
</dbReference>
<dbReference type="RefSeq" id="WP_009132314.1">
    <property type="nucleotide sequence ID" value="NZ_JH992945.1"/>
</dbReference>
<dbReference type="HOGENOM" id="CLU_068890_0_0_10"/>
<dbReference type="Proteomes" id="UP000009872">
    <property type="component" value="Unassembled WGS sequence"/>
</dbReference>
<keyword evidence="1" id="KW-0732">Signal</keyword>
<evidence type="ECO:0000256" key="1">
    <source>
        <dbReference type="SAM" id="SignalP"/>
    </source>
</evidence>
<dbReference type="PANTHER" id="PTHR39201:SF1">
    <property type="entry name" value="FLAVODOXIN-LIKE DOMAIN-CONTAINING PROTEIN"/>
    <property type="match status" value="1"/>
</dbReference>
<dbReference type="Gene3D" id="3.40.50.360">
    <property type="match status" value="1"/>
</dbReference>
<dbReference type="Pfam" id="PF12682">
    <property type="entry name" value="Flavodoxin_4"/>
    <property type="match status" value="1"/>
</dbReference>
<evidence type="ECO:0000313" key="3">
    <source>
        <dbReference type="EMBL" id="EKU88177.1"/>
    </source>
</evidence>
<dbReference type="PATRIC" id="fig|742727.4.peg.5019"/>
<dbReference type="EMBL" id="ADLF01000023">
    <property type="protein sequence ID" value="EKU88177.1"/>
    <property type="molecule type" value="Genomic_DNA"/>
</dbReference>
<accession>K9EB40</accession>
<dbReference type="STRING" id="742727.HMPREF9447_04923"/>
<gene>
    <name evidence="3" type="ORF">HMPREF9447_04923</name>
</gene>